<sequence>MKEALEHDLIILATEILANEGEWNLAQLNKQAHKITEKITILTFVEKYYQTLGASEDRMYRTMRKVSDFIDDNRQEDLFDIEVEASEVQPITAPKTAAKETPKEEPATFVAMEPAPITKEEKTAPAEKPTPAEKPVAKKILKEEQYPEPHWALPVNRSKTNEVAELVEKAEIVEKPTPEEASAVTFEIEQPTIEKPAVAFEIEQPAIEQPTIEKPEIDESELSKSAIKQLADFIQQPEYTDEERILKQTPSLEEFISQSKHTVFDKKDADEEVKPAQSLNDKFGKTAQIGLNDKLAFVQKLFFGSESEYNKVVKHIADLHSMQDAVVYIEQEVKPTYNYWKGKEEYEQRFLDLVLKRFEV</sequence>
<dbReference type="RefSeq" id="WP_002680337.1">
    <property type="nucleotide sequence ID" value="NZ_CP022385.1"/>
</dbReference>
<name>A0AAX2ICJ3_CAPSP</name>
<dbReference type="Proteomes" id="UP000217301">
    <property type="component" value="Chromosome"/>
</dbReference>
<evidence type="ECO:0000313" key="2">
    <source>
        <dbReference type="EMBL" id="SQA75745.1"/>
    </source>
</evidence>
<dbReference type="KEGG" id="cspu:CGC55_08190"/>
<dbReference type="Proteomes" id="UP000249902">
    <property type="component" value="Unassembled WGS sequence"/>
</dbReference>
<proteinExistence type="predicted"/>
<reference evidence="1" key="1">
    <citation type="journal article" date="2017" name="Genome Announc.">
        <title>Twelve Complete Reference Genomes of Clinical Isolates in the Capnocytophaga Genus.</title>
        <authorList>
            <person name="Villarma A."/>
            <person name="Gulvik C.A."/>
            <person name="Rowe L.A."/>
            <person name="Sheth M."/>
            <person name="Juieng P."/>
            <person name="Nicholson A.C."/>
            <person name="Loparev V.N."/>
            <person name="McQuiston J.R."/>
        </authorList>
    </citation>
    <scope>NUCLEOTIDE SEQUENCE</scope>
    <source>
        <strain evidence="1">KC1668</strain>
    </source>
</reference>
<gene>
    <name evidence="1" type="ORF">CGC55_08190</name>
    <name evidence="2" type="ORF">NCTC11653_01657</name>
</gene>
<evidence type="ECO:0000313" key="1">
    <source>
        <dbReference type="EMBL" id="ATA84484.1"/>
    </source>
</evidence>
<organism evidence="2 4">
    <name type="scientific">Capnocytophaga sputigena</name>
    <dbReference type="NCBI Taxonomy" id="1019"/>
    <lineage>
        <taxon>Bacteria</taxon>
        <taxon>Pseudomonadati</taxon>
        <taxon>Bacteroidota</taxon>
        <taxon>Flavobacteriia</taxon>
        <taxon>Flavobacteriales</taxon>
        <taxon>Flavobacteriaceae</taxon>
        <taxon>Capnocytophaga</taxon>
    </lineage>
</organism>
<accession>A0AAX2ICJ3</accession>
<dbReference type="AlphaFoldDB" id="A0AAX2ICJ3"/>
<keyword evidence="3" id="KW-1185">Reference proteome</keyword>
<reference evidence="3" key="2">
    <citation type="submission" date="2017-06" db="EMBL/GenBank/DDBJ databases">
        <title>Capnocytophaga spp. assemblies.</title>
        <authorList>
            <person name="Gulvik C.A."/>
        </authorList>
    </citation>
    <scope>NUCLEOTIDE SEQUENCE [LARGE SCALE GENOMIC DNA]</scope>
    <source>
        <strain evidence="3">KC1668</strain>
    </source>
</reference>
<evidence type="ECO:0000313" key="4">
    <source>
        <dbReference type="Proteomes" id="UP000249902"/>
    </source>
</evidence>
<evidence type="ECO:0000313" key="3">
    <source>
        <dbReference type="Proteomes" id="UP000217301"/>
    </source>
</evidence>
<reference evidence="2 4" key="3">
    <citation type="submission" date="2018-06" db="EMBL/GenBank/DDBJ databases">
        <authorList>
            <consortium name="Pathogen Informatics"/>
            <person name="Doyle S."/>
        </authorList>
    </citation>
    <scope>NUCLEOTIDE SEQUENCE [LARGE SCALE GENOMIC DNA]</scope>
    <source>
        <strain evidence="2 4">NCTC11653</strain>
    </source>
</reference>
<protein>
    <submittedName>
        <fullName evidence="2">Uncharacterized protein</fullName>
    </submittedName>
</protein>
<dbReference type="EMBL" id="CP022385">
    <property type="protein sequence ID" value="ATA84484.1"/>
    <property type="molecule type" value="Genomic_DNA"/>
</dbReference>
<dbReference type="EMBL" id="UAVP01000008">
    <property type="protein sequence ID" value="SQA75745.1"/>
    <property type="molecule type" value="Genomic_DNA"/>
</dbReference>